<dbReference type="AlphaFoldDB" id="A0A8E2JWX9"/>
<gene>
    <name evidence="1" type="ORF">AOQ84DRAFT_372958</name>
</gene>
<dbReference type="Proteomes" id="UP000250140">
    <property type="component" value="Unassembled WGS sequence"/>
</dbReference>
<keyword evidence="2" id="KW-1185">Reference proteome</keyword>
<evidence type="ECO:0000313" key="2">
    <source>
        <dbReference type="Proteomes" id="UP000250140"/>
    </source>
</evidence>
<sequence>MYSQQRQGGMWNDIWEEKYSKRRSKTLYEDEDNREGQFSQGVSVYEYLKRRDKGNLISTFLEFSKDILDTPSTIKYAPLMEYLSDVSMDDIWTFGTPTGPSPSMIILDERQDTTAVTARVWDSDHPLDSTGSGGYLSYPTFGTNTRTERVNIPKLLNELTKNSRSFSLEFHIPYFALRLGSAIPDQRTLQGRGLRTHRLLPLRRLGELESYYYEAQISFLMTGLDEWLWTTYCCVDTFFGSETDREAYLNPLNPTDAATGGWLQQQYPVWNPREYFLAVLSRRMLQERSFEIPDDAMLTRTIELTPTVATLRQFTDLLASTIKTCNNFQSGYMSLFNVGSIKLMEWWQGYITSFNDSVLELEALHMIMSQKLELFNSMLDKLVSASALNESTQATRQADNIGILTKMTVV</sequence>
<reference evidence="1 2" key="1">
    <citation type="journal article" date="2016" name="Nat. Commun.">
        <title>Ectomycorrhizal ecology is imprinted in the genome of the dominant symbiotic fungus Cenococcum geophilum.</title>
        <authorList>
            <consortium name="DOE Joint Genome Institute"/>
            <person name="Peter M."/>
            <person name="Kohler A."/>
            <person name="Ohm R.A."/>
            <person name="Kuo A."/>
            <person name="Krutzmann J."/>
            <person name="Morin E."/>
            <person name="Arend M."/>
            <person name="Barry K.W."/>
            <person name="Binder M."/>
            <person name="Choi C."/>
            <person name="Clum A."/>
            <person name="Copeland A."/>
            <person name="Grisel N."/>
            <person name="Haridas S."/>
            <person name="Kipfer T."/>
            <person name="LaButti K."/>
            <person name="Lindquist E."/>
            <person name="Lipzen A."/>
            <person name="Maire R."/>
            <person name="Meier B."/>
            <person name="Mihaltcheva S."/>
            <person name="Molinier V."/>
            <person name="Murat C."/>
            <person name="Poggeler S."/>
            <person name="Quandt C.A."/>
            <person name="Sperisen C."/>
            <person name="Tritt A."/>
            <person name="Tisserant E."/>
            <person name="Crous P.W."/>
            <person name="Henrissat B."/>
            <person name="Nehls U."/>
            <person name="Egli S."/>
            <person name="Spatafora J.W."/>
            <person name="Grigoriev I.V."/>
            <person name="Martin F.M."/>
        </authorList>
    </citation>
    <scope>NUCLEOTIDE SEQUENCE [LARGE SCALE GENOMIC DNA]</scope>
    <source>
        <strain evidence="1 2">CBS 207.34</strain>
    </source>
</reference>
<accession>A0A8E2JWX9</accession>
<evidence type="ECO:0000313" key="1">
    <source>
        <dbReference type="EMBL" id="OCL12573.1"/>
    </source>
</evidence>
<dbReference type="OrthoDB" id="5428055at2759"/>
<protein>
    <submittedName>
        <fullName evidence="1">Uncharacterized protein</fullName>
    </submittedName>
</protein>
<proteinExistence type="predicted"/>
<dbReference type="EMBL" id="KV748859">
    <property type="protein sequence ID" value="OCL12573.1"/>
    <property type="molecule type" value="Genomic_DNA"/>
</dbReference>
<organism evidence="1 2">
    <name type="scientific">Glonium stellatum</name>
    <dbReference type="NCBI Taxonomy" id="574774"/>
    <lineage>
        <taxon>Eukaryota</taxon>
        <taxon>Fungi</taxon>
        <taxon>Dikarya</taxon>
        <taxon>Ascomycota</taxon>
        <taxon>Pezizomycotina</taxon>
        <taxon>Dothideomycetes</taxon>
        <taxon>Pleosporomycetidae</taxon>
        <taxon>Gloniales</taxon>
        <taxon>Gloniaceae</taxon>
        <taxon>Glonium</taxon>
    </lineage>
</organism>
<name>A0A8E2JWX9_9PEZI</name>